<organism evidence="2 3">
    <name type="scientific">Bacillus daqingensis</name>
    <dbReference type="NCBI Taxonomy" id="872396"/>
    <lineage>
        <taxon>Bacteria</taxon>
        <taxon>Bacillati</taxon>
        <taxon>Bacillota</taxon>
        <taxon>Bacilli</taxon>
        <taxon>Bacillales</taxon>
        <taxon>Bacillaceae</taxon>
        <taxon>Bacillus</taxon>
    </lineage>
</organism>
<feature type="domain" description="PepSY" evidence="1">
    <location>
        <begin position="171"/>
        <end position="230"/>
    </location>
</feature>
<comment type="caution">
    <text evidence="2">The sequence shown here is derived from an EMBL/GenBank/DDBJ whole genome shotgun (WGS) entry which is preliminary data.</text>
</comment>
<keyword evidence="3" id="KW-1185">Reference proteome</keyword>
<name>A0ABV9NUM2_9BACI</name>
<feature type="domain" description="PepSY" evidence="1">
    <location>
        <begin position="103"/>
        <end position="158"/>
    </location>
</feature>
<evidence type="ECO:0000313" key="2">
    <source>
        <dbReference type="EMBL" id="MFC4736145.1"/>
    </source>
</evidence>
<dbReference type="InterPro" id="IPR025711">
    <property type="entry name" value="PepSY"/>
</dbReference>
<dbReference type="RefSeq" id="WP_377908797.1">
    <property type="nucleotide sequence ID" value="NZ_JBHSGK010000004.1"/>
</dbReference>
<dbReference type="Gene3D" id="3.10.450.40">
    <property type="match status" value="2"/>
</dbReference>
<protein>
    <submittedName>
        <fullName evidence="2">PepSY domain-containing protein</fullName>
    </submittedName>
</protein>
<dbReference type="Pfam" id="PF03413">
    <property type="entry name" value="PepSY"/>
    <property type="match status" value="2"/>
</dbReference>
<reference evidence="3" key="1">
    <citation type="journal article" date="2019" name="Int. J. Syst. Evol. Microbiol.">
        <title>The Global Catalogue of Microorganisms (GCM) 10K type strain sequencing project: providing services to taxonomists for standard genome sequencing and annotation.</title>
        <authorList>
            <consortium name="The Broad Institute Genomics Platform"/>
            <consortium name="The Broad Institute Genome Sequencing Center for Infectious Disease"/>
            <person name="Wu L."/>
            <person name="Ma J."/>
        </authorList>
    </citation>
    <scope>NUCLEOTIDE SEQUENCE [LARGE SCALE GENOMIC DNA]</scope>
    <source>
        <strain evidence="3">JCM 12165</strain>
    </source>
</reference>
<gene>
    <name evidence="2" type="ORF">ACFO4L_06040</name>
</gene>
<proteinExistence type="predicted"/>
<dbReference type="EMBL" id="JBHSGK010000004">
    <property type="protein sequence ID" value="MFC4736145.1"/>
    <property type="molecule type" value="Genomic_DNA"/>
</dbReference>
<sequence length="234" mass="25582">MTGKTIRLILIPAAAAAALAALLFLFFQQEEQLEGSAVIEALENRYQADVSNLYLEADGYHASFSTASGEYEALVDPVSGEVLSLEQTRVLEETDEAASPDMLTEEEVRAITEETVSGDMDITAVDLHEEGGTPYYDVAFQVDSRSGRLEIDAFSGAVDLFTLEEEAALEPLTEDEAIEIALQEHEGDVDDIDLEEEDGRLIFEIEVENDETGVDADIIIDAYTGEVLSVIYDD</sequence>
<accession>A0ABV9NUM2</accession>
<evidence type="ECO:0000313" key="3">
    <source>
        <dbReference type="Proteomes" id="UP001595896"/>
    </source>
</evidence>
<evidence type="ECO:0000259" key="1">
    <source>
        <dbReference type="Pfam" id="PF03413"/>
    </source>
</evidence>
<dbReference type="Proteomes" id="UP001595896">
    <property type="component" value="Unassembled WGS sequence"/>
</dbReference>